<accession>A0A1A6C2M2</accession>
<proteinExistence type="predicted"/>
<dbReference type="SUPFAM" id="SSF53448">
    <property type="entry name" value="Nucleotide-diphospho-sugar transferases"/>
    <property type="match status" value="1"/>
</dbReference>
<evidence type="ECO:0000313" key="1">
    <source>
        <dbReference type="EMBL" id="OBS08811.1"/>
    </source>
</evidence>
<dbReference type="OrthoDB" id="9477at2"/>
<gene>
    <name evidence="1" type="ORF">Thpro_023061</name>
</gene>
<reference evidence="1 2" key="1">
    <citation type="journal article" date="2014" name="Genome Announc.">
        <title>Draft Genome Sequence of the Iron-Oxidizing, Acidophilic, and Halotolerant 'Thiobacillus prosperus' Type Strain DSM 5130.</title>
        <authorList>
            <person name="Ossandon F.J."/>
            <person name="Cardenas J.P."/>
            <person name="Corbett M."/>
            <person name="Quatrini R."/>
            <person name="Holmes D.S."/>
            <person name="Watkin E."/>
        </authorList>
    </citation>
    <scope>NUCLEOTIDE SEQUENCE [LARGE SCALE GENOMIC DNA]</scope>
    <source>
        <strain evidence="1 2">DSM 5130</strain>
    </source>
</reference>
<keyword evidence="1" id="KW-0808">Transferase</keyword>
<comment type="caution">
    <text evidence="1">The sequence shown here is derived from an EMBL/GenBank/DDBJ whole genome shotgun (WGS) entry which is preliminary data.</text>
</comment>
<sequence length="407" mass="45132">MADFHQGGTIATLHDLGTRSLGDLERTLCRFNEKRPLALLIPALYSELEGPALSNIVEHIAKIPYLSAVVIGLDQADEAQFHAAKAFFSRLPQPLHLLWNDGPRLRAIHDRLDADDLAPNQPGKGRNVWYCLGYIAATGLAEVVALHDADILTYDRMLPARLLYPIAAPDFGFRFCKGYYPRVADDRLGGRVSRLFFTPLIRSLAQILGPTSYLEFLDAFRYPLSGEFALHTDEIPRLRIPPDWGLEVGLLSEIYRNLNSRRVCQVDIAARYDHKHQPMSESDASSGLARMSREIAVSVFRKLATEGVVLAPETFRTLKAAYLRNALDLVQRYQADAALNGLDFNIHAEEAAVETFTRAVIEAGDTFLASPFEPPYIPSWSRVSSAHPDIPAALAQAVAEDNGFALP</sequence>
<name>A0A1A6C2M2_9GAMM</name>
<organism evidence="1 2">
    <name type="scientific">Acidihalobacter prosperus</name>
    <dbReference type="NCBI Taxonomy" id="160660"/>
    <lineage>
        <taxon>Bacteria</taxon>
        <taxon>Pseudomonadati</taxon>
        <taxon>Pseudomonadota</taxon>
        <taxon>Gammaproteobacteria</taxon>
        <taxon>Chromatiales</taxon>
        <taxon>Ectothiorhodospiraceae</taxon>
        <taxon>Acidihalobacter</taxon>
    </lineage>
</organism>
<keyword evidence="2" id="KW-1185">Reference proteome</keyword>
<evidence type="ECO:0000313" key="2">
    <source>
        <dbReference type="Proteomes" id="UP000029273"/>
    </source>
</evidence>
<dbReference type="InterPro" id="IPR029044">
    <property type="entry name" value="Nucleotide-diphossugar_trans"/>
</dbReference>
<dbReference type="RefSeq" id="WP_038091314.1">
    <property type="nucleotide sequence ID" value="NZ_JQSG02000006.1"/>
</dbReference>
<protein>
    <submittedName>
        <fullName evidence="1">Glycosyl transferase</fullName>
    </submittedName>
</protein>
<dbReference type="Gene3D" id="3.90.550.10">
    <property type="entry name" value="Spore Coat Polysaccharide Biosynthesis Protein SpsA, Chain A"/>
    <property type="match status" value="1"/>
</dbReference>
<dbReference type="GO" id="GO:0016740">
    <property type="term" value="F:transferase activity"/>
    <property type="evidence" value="ECO:0007669"/>
    <property type="project" value="UniProtKB-KW"/>
</dbReference>
<dbReference type="Proteomes" id="UP000029273">
    <property type="component" value="Unassembled WGS sequence"/>
</dbReference>
<dbReference type="AlphaFoldDB" id="A0A1A6C2M2"/>
<dbReference type="EMBL" id="JQSG02000006">
    <property type="protein sequence ID" value="OBS08811.1"/>
    <property type="molecule type" value="Genomic_DNA"/>
</dbReference>
<dbReference type="STRING" id="160660.BJI67_05245"/>